<dbReference type="SUPFAM" id="SSF102588">
    <property type="entry name" value="LmbE-like"/>
    <property type="match status" value="1"/>
</dbReference>
<gene>
    <name evidence="2" type="ORF">R3P94_05285</name>
    <name evidence="3" type="ORF">R3Q15_03415</name>
</gene>
<dbReference type="InterPro" id="IPR003737">
    <property type="entry name" value="GlcNAc_PI_deacetylase-related"/>
</dbReference>
<dbReference type="Pfam" id="PF02585">
    <property type="entry name" value="PIG-L"/>
    <property type="match status" value="1"/>
</dbReference>
<dbReference type="InterPro" id="IPR024078">
    <property type="entry name" value="LmbE-like_dom_sf"/>
</dbReference>
<dbReference type="Proteomes" id="UP001185922">
    <property type="component" value="Unassembled WGS sequence"/>
</dbReference>
<evidence type="ECO:0000256" key="1">
    <source>
        <dbReference type="ARBA" id="ARBA00022833"/>
    </source>
</evidence>
<dbReference type="EMBL" id="JAWLKH010000002">
    <property type="protein sequence ID" value="MDV6310959.1"/>
    <property type="molecule type" value="Genomic_DNA"/>
</dbReference>
<dbReference type="Proteomes" id="UP001185779">
    <property type="component" value="Unassembled WGS sequence"/>
</dbReference>
<dbReference type="GO" id="GO:0016811">
    <property type="term" value="F:hydrolase activity, acting on carbon-nitrogen (but not peptide) bonds, in linear amides"/>
    <property type="evidence" value="ECO:0007669"/>
    <property type="project" value="TreeGrafter"/>
</dbReference>
<dbReference type="GO" id="GO:0016137">
    <property type="term" value="P:glycoside metabolic process"/>
    <property type="evidence" value="ECO:0007669"/>
    <property type="project" value="UniProtKB-ARBA"/>
</dbReference>
<dbReference type="EMBL" id="JAWLKI010000004">
    <property type="protein sequence ID" value="MDV6306762.1"/>
    <property type="molecule type" value="Genomic_DNA"/>
</dbReference>
<keyword evidence="1" id="KW-0862">Zinc</keyword>
<dbReference type="PANTHER" id="PTHR12993:SF28">
    <property type="entry name" value="LMBE FAMILY PROTEIN"/>
    <property type="match status" value="1"/>
</dbReference>
<evidence type="ECO:0000313" key="4">
    <source>
        <dbReference type="Proteomes" id="UP001185779"/>
    </source>
</evidence>
<dbReference type="Gene3D" id="3.40.50.10320">
    <property type="entry name" value="LmbE-like"/>
    <property type="match status" value="1"/>
</dbReference>
<dbReference type="AlphaFoldDB" id="A0AAE4R0E4"/>
<organism evidence="3 5">
    <name type="scientific">Gordonia amicalis</name>
    <dbReference type="NCBI Taxonomy" id="89053"/>
    <lineage>
        <taxon>Bacteria</taxon>
        <taxon>Bacillati</taxon>
        <taxon>Actinomycetota</taxon>
        <taxon>Actinomycetes</taxon>
        <taxon>Mycobacteriales</taxon>
        <taxon>Gordoniaceae</taxon>
        <taxon>Gordonia</taxon>
    </lineage>
</organism>
<sequence length="233" mass="25430">MTNLKPFPTDWQTALVLVAHPDDPEYGMAAAVARWTGEGRRVVYALASSGERGIEGMSPAECGPLREAEQRASASIVGVDEVEFWGFPDSDIRNTRELRAKITETIERIAPQVILSLYGGPEWAPGQPNQRDHMEFAAAVLDSYDALVAAGYDEVPAWLFENGPAATHAVDVDEQFEVAVRSLAAHDRYLSVLDPDTPVLDQARAQIDRATAPRDGADGVRTAGFELKRPINM</sequence>
<evidence type="ECO:0000313" key="2">
    <source>
        <dbReference type="EMBL" id="MDV6306762.1"/>
    </source>
</evidence>
<proteinExistence type="predicted"/>
<accession>A0AAE4R0E4</accession>
<name>A0AAE4R0E4_9ACTN</name>
<evidence type="ECO:0000313" key="3">
    <source>
        <dbReference type="EMBL" id="MDV6310959.1"/>
    </source>
</evidence>
<comment type="caution">
    <text evidence="3">The sequence shown here is derived from an EMBL/GenBank/DDBJ whole genome shotgun (WGS) entry which is preliminary data.</text>
</comment>
<protein>
    <submittedName>
        <fullName evidence="3">PIG-L deacetylase family protein</fullName>
    </submittedName>
</protein>
<dbReference type="RefSeq" id="WP_191834872.1">
    <property type="nucleotide sequence ID" value="NZ_CP096596.1"/>
</dbReference>
<keyword evidence="4" id="KW-1185">Reference proteome</keyword>
<reference evidence="3 4" key="1">
    <citation type="submission" date="2023-10" db="EMBL/GenBank/DDBJ databases">
        <title>Development of a sustainable strategy for remediation of hydrocarbon-contaminated territories based on the waste exchange concept.</title>
        <authorList>
            <person name="Krivoruchko A."/>
        </authorList>
    </citation>
    <scope>NUCLEOTIDE SEQUENCE</scope>
    <source>
        <strain evidence="2 4">IEGM 1266</strain>
        <strain evidence="3">IEGM 1279</strain>
    </source>
</reference>
<dbReference type="PANTHER" id="PTHR12993">
    <property type="entry name" value="N-ACETYLGLUCOSAMINYL-PHOSPHATIDYLINOSITOL DE-N-ACETYLASE-RELATED"/>
    <property type="match status" value="1"/>
</dbReference>
<evidence type="ECO:0000313" key="5">
    <source>
        <dbReference type="Proteomes" id="UP001185922"/>
    </source>
</evidence>